<feature type="compositionally biased region" description="Basic residues" evidence="6">
    <location>
        <begin position="569"/>
        <end position="578"/>
    </location>
</feature>
<dbReference type="InterPro" id="IPR016024">
    <property type="entry name" value="ARM-type_fold"/>
</dbReference>
<evidence type="ECO:0000256" key="3">
    <source>
        <dbReference type="ARBA" id="ARBA00022737"/>
    </source>
</evidence>
<keyword evidence="4 5" id="KW-0539">Nucleus</keyword>
<dbReference type="InterPro" id="IPR029240">
    <property type="entry name" value="MMS19_N"/>
</dbReference>
<dbReference type="GO" id="GO:0005634">
    <property type="term" value="C:nucleus"/>
    <property type="evidence" value="ECO:0007669"/>
    <property type="project" value="UniProtKB-SubCell"/>
</dbReference>
<dbReference type="GO" id="GO:0016226">
    <property type="term" value="P:iron-sulfur cluster assembly"/>
    <property type="evidence" value="ECO:0007669"/>
    <property type="project" value="UniProtKB-UniRule"/>
</dbReference>
<evidence type="ECO:0000259" key="8">
    <source>
        <dbReference type="Pfam" id="PF14500"/>
    </source>
</evidence>
<comment type="function">
    <text evidence="5">Key component of the cytosolic iron-sulfur protein assembly (CIA) complex, a multiprotein complex that mediates the incorporation of iron-sulfur cluster into apoproteins specifically involved in DNA metabolism and genomic integrity. In the CIA complex, MMS19 acts as an adapter between early-acting CIA components and a subset of cellular target iron-sulfur proteins.</text>
</comment>
<sequence length="1084" mass="117170">MKKSPQLWQAGLARYKNRLFLIDFLEVSEGRLLGVVKALGTYLTSEQDDLRTKGVDFLATVITRCPENTLNRQSVKVLTAFFCGKLDDTETIEPALKGLTSLPAICSSSDALVMIKAQVIFAHVKMRALVQSVRFHVFKIIDGLIATHRETLKGMKSEFIGPYINLAEGEKDPRNLLVAFAIARVILIEFDPIDHIEGLSNIVFCYFPITFRPPANDPYNITPEDLRIALRRCLNANPAFGPIAIPIFLEKLAAGSPAIKRDTLQTMTECFPVYGPAFLRTAARKLWNSIKLEIFQPTDSATEEVALTTMQALVVTIHAEDDAQDADLQGLARDACEECITILREPEKSQAKPAIKVLCAFMSTTPSVARFTLAHAVPHLLKLFADPNEVPSRHPVLLLLSDLIAAARDSMSAKSTSMSGSPPEPPLAPFKDEVLGALISGVATLTTTRAALAGLTGLVSTPHLLSDEELGFVVLKVNDVLEMCLDEEHSDDRNAILKLLMTISSRSPTHVQDQTLPLLLTSLPAQAPPRDAVSVRARYQHVLGALSTLCGPPSLFEALVAALTPPPRRSRVRCRSRPGPRAAGGVPARSPSSGIKRTLAGKVDERHADVAGYADSLVPALYGICVRAALRGGPAREPRVIGVAGDIIGLVVQSLAPSRQQAFATVLFPAFLAGKIAPLCTAEHVSVEDRFFPLTAEATTAERNLLVLFAVGVIPLHPSVTVDTDINACTEAILVQGLTHADSLPQADAVFHIVSSIVNKHVDEIGSFLEHNQTAYWPAQIVDTSATPERRRQAIRVWTWLCKALLVRNHPLALSLIHRIFDVFGDVTIGADAAKGDRRDRGVGRGAHEEECSGCEGAFLWAQKFASGILPGLMGRAKDDSGEIPENLLLRYPLSSSQTLADPVLQHTNLIALTALIKAIPSAAYAHEMTQLLPLLLHALALPLVDSDLTRANALDTLLVFTTAASTSISATGTGTSAVAAQRWTDAGNKTEGATGAVLAEHAPALVRQLLEYTNNTSAPRTSARILIPTVRLLRALPSVVRYAVLHPYKADVLRGLASALDDSRKAVRREAVDAREVWFKYSG</sequence>
<dbReference type="InterPro" id="IPR024687">
    <property type="entry name" value="MMS19_C"/>
</dbReference>
<evidence type="ECO:0000256" key="1">
    <source>
        <dbReference type="ARBA" id="ARBA00004123"/>
    </source>
</evidence>
<dbReference type="GO" id="GO:0097361">
    <property type="term" value="C:cytosolic [4Fe-4S] assembly targeting complex"/>
    <property type="evidence" value="ECO:0007669"/>
    <property type="project" value="UniProtKB-UniRule"/>
</dbReference>
<name>A0A8H6Z6M4_9AGAR</name>
<dbReference type="GO" id="GO:0051604">
    <property type="term" value="P:protein maturation"/>
    <property type="evidence" value="ECO:0007669"/>
    <property type="project" value="UniProtKB-UniRule"/>
</dbReference>
<dbReference type="Pfam" id="PF14500">
    <property type="entry name" value="MMS19_N"/>
    <property type="match status" value="1"/>
</dbReference>
<dbReference type="InterPro" id="IPR039920">
    <property type="entry name" value="MMS19"/>
</dbReference>
<accession>A0A8H6Z6M4</accession>
<keyword evidence="10" id="KW-1185">Reference proteome</keyword>
<dbReference type="PANTHER" id="PTHR12891:SF0">
    <property type="entry name" value="MMS19 NUCLEOTIDE EXCISION REPAIR PROTEIN HOMOLOG"/>
    <property type="match status" value="1"/>
</dbReference>
<feature type="domain" description="MMS19 C-terminal" evidence="7">
    <location>
        <begin position="542"/>
        <end position="1026"/>
    </location>
</feature>
<dbReference type="Gene3D" id="1.25.10.10">
    <property type="entry name" value="Leucine-rich Repeat Variant"/>
    <property type="match status" value="1"/>
</dbReference>
<dbReference type="OrthoDB" id="342900at2759"/>
<feature type="region of interest" description="Disordered" evidence="6">
    <location>
        <begin position="569"/>
        <end position="594"/>
    </location>
</feature>
<evidence type="ECO:0000256" key="2">
    <source>
        <dbReference type="ARBA" id="ARBA00009340"/>
    </source>
</evidence>
<dbReference type="SUPFAM" id="SSF48371">
    <property type="entry name" value="ARM repeat"/>
    <property type="match status" value="2"/>
</dbReference>
<evidence type="ECO:0000259" key="7">
    <source>
        <dbReference type="Pfam" id="PF12460"/>
    </source>
</evidence>
<dbReference type="AlphaFoldDB" id="A0A8H6Z6M4"/>
<dbReference type="PANTHER" id="PTHR12891">
    <property type="entry name" value="DNA REPAIR/TRANSCRIPTION PROTEIN MET18/MMS19"/>
    <property type="match status" value="1"/>
</dbReference>
<keyword evidence="5" id="KW-0234">DNA repair</keyword>
<evidence type="ECO:0000256" key="4">
    <source>
        <dbReference type="ARBA" id="ARBA00023242"/>
    </source>
</evidence>
<dbReference type="InterPro" id="IPR011989">
    <property type="entry name" value="ARM-like"/>
</dbReference>
<keyword evidence="5" id="KW-0227">DNA damage</keyword>
<evidence type="ECO:0000313" key="9">
    <source>
        <dbReference type="EMBL" id="KAF7370205.1"/>
    </source>
</evidence>
<proteinExistence type="inferred from homology"/>
<comment type="similarity">
    <text evidence="2 5">Belongs to the MET18/MMS19 family.</text>
</comment>
<protein>
    <recommendedName>
        <fullName evidence="5">MMS19 nucleotide excision repair protein</fullName>
    </recommendedName>
</protein>
<organism evidence="9 10">
    <name type="scientific">Mycena sanguinolenta</name>
    <dbReference type="NCBI Taxonomy" id="230812"/>
    <lineage>
        <taxon>Eukaryota</taxon>
        <taxon>Fungi</taxon>
        <taxon>Dikarya</taxon>
        <taxon>Basidiomycota</taxon>
        <taxon>Agaricomycotina</taxon>
        <taxon>Agaricomycetes</taxon>
        <taxon>Agaricomycetidae</taxon>
        <taxon>Agaricales</taxon>
        <taxon>Marasmiineae</taxon>
        <taxon>Mycenaceae</taxon>
        <taxon>Mycena</taxon>
    </lineage>
</organism>
<gene>
    <name evidence="9" type="ORF">MSAN_00651300</name>
</gene>
<evidence type="ECO:0000256" key="5">
    <source>
        <dbReference type="RuleBase" id="RU367072"/>
    </source>
</evidence>
<feature type="domain" description="MMS19 N-terminal" evidence="8">
    <location>
        <begin position="36"/>
        <end position="296"/>
    </location>
</feature>
<comment type="subcellular location">
    <subcellularLocation>
        <location evidence="1 5">Nucleus</location>
    </subcellularLocation>
</comment>
<evidence type="ECO:0000256" key="6">
    <source>
        <dbReference type="SAM" id="MobiDB-lite"/>
    </source>
</evidence>
<dbReference type="EMBL" id="JACAZH010000004">
    <property type="protein sequence ID" value="KAF7370205.1"/>
    <property type="molecule type" value="Genomic_DNA"/>
</dbReference>
<dbReference type="GO" id="GO:0006281">
    <property type="term" value="P:DNA repair"/>
    <property type="evidence" value="ECO:0007669"/>
    <property type="project" value="UniProtKB-UniRule"/>
</dbReference>
<evidence type="ECO:0000313" key="10">
    <source>
        <dbReference type="Proteomes" id="UP000623467"/>
    </source>
</evidence>
<comment type="caution">
    <text evidence="9">The sequence shown here is derived from an EMBL/GenBank/DDBJ whole genome shotgun (WGS) entry which is preliminary data.</text>
</comment>
<keyword evidence="3" id="KW-0677">Repeat</keyword>
<reference evidence="9" key="1">
    <citation type="submission" date="2020-05" db="EMBL/GenBank/DDBJ databases">
        <title>Mycena genomes resolve the evolution of fungal bioluminescence.</title>
        <authorList>
            <person name="Tsai I.J."/>
        </authorList>
    </citation>
    <scope>NUCLEOTIDE SEQUENCE</scope>
    <source>
        <strain evidence="9">160909Yilan</strain>
    </source>
</reference>
<dbReference type="Proteomes" id="UP000623467">
    <property type="component" value="Unassembled WGS sequence"/>
</dbReference>
<dbReference type="Pfam" id="PF12460">
    <property type="entry name" value="MMS19_C"/>
    <property type="match status" value="1"/>
</dbReference>